<evidence type="ECO:0000256" key="11">
    <source>
        <dbReference type="ARBA" id="ARBA00048810"/>
    </source>
</evidence>
<dbReference type="PIRSF" id="PIRSF036915">
    <property type="entry name" value="Trnald_Bac_Plnt"/>
    <property type="match status" value="1"/>
</dbReference>
<keyword evidence="9 12" id="KW-0570">Pentose shunt</keyword>
<dbReference type="UniPathway" id="UPA00115">
    <property type="reaction ID" value="UER00414"/>
</dbReference>
<dbReference type="CDD" id="cd00955">
    <property type="entry name" value="Transaldolase_like"/>
    <property type="match status" value="1"/>
</dbReference>
<dbReference type="PROSITE" id="PS01054">
    <property type="entry name" value="TRANSALDOLASE_1"/>
    <property type="match status" value="1"/>
</dbReference>
<evidence type="ECO:0000256" key="8">
    <source>
        <dbReference type="ARBA" id="ARBA00022679"/>
    </source>
</evidence>
<dbReference type="GO" id="GO:0004801">
    <property type="term" value="F:transaldolase activity"/>
    <property type="evidence" value="ECO:0007669"/>
    <property type="project" value="UniProtKB-UniRule"/>
</dbReference>
<keyword evidence="8 12" id="KW-0808">Transferase</keyword>
<dbReference type="GO" id="GO:0006098">
    <property type="term" value="P:pentose-phosphate shunt"/>
    <property type="evidence" value="ECO:0007669"/>
    <property type="project" value="UniProtKB-UniRule"/>
</dbReference>
<evidence type="ECO:0000256" key="5">
    <source>
        <dbReference type="ARBA" id="ARBA00013151"/>
    </source>
</evidence>
<comment type="function">
    <text evidence="1 12">Transaldolase is important for the balance of metabolites in the pentose-phosphate pathway.</text>
</comment>
<comment type="catalytic activity">
    <reaction evidence="11 12">
        <text>D-sedoheptulose 7-phosphate + D-glyceraldehyde 3-phosphate = D-erythrose 4-phosphate + beta-D-fructose 6-phosphate</text>
        <dbReference type="Rhea" id="RHEA:17053"/>
        <dbReference type="ChEBI" id="CHEBI:16897"/>
        <dbReference type="ChEBI" id="CHEBI:57483"/>
        <dbReference type="ChEBI" id="CHEBI:57634"/>
        <dbReference type="ChEBI" id="CHEBI:59776"/>
        <dbReference type="EC" id="2.2.1.2"/>
    </reaction>
</comment>
<keyword evidence="7 12" id="KW-0963">Cytoplasm</keyword>
<dbReference type="PANTHER" id="PTHR10683">
    <property type="entry name" value="TRANSALDOLASE"/>
    <property type="match status" value="1"/>
</dbReference>
<dbReference type="GO" id="GO:0005975">
    <property type="term" value="P:carbohydrate metabolic process"/>
    <property type="evidence" value="ECO:0007669"/>
    <property type="project" value="InterPro"/>
</dbReference>
<sequence length="370" mass="39781">MSINPHIADLKKIGTSVWLDDLSTDLLDSGAVDTFINEMGVVGITTNPSIFEKSITMSSTYDATIAQCAAAGESASEATFSLICKDVDEACKKLLPIWESSGGIDGRVSIEVEPGFAHDTANTVKQARALWERLSHPNLLIKVPATSAGITAIQQLTSEGISVNTTLIFSVECYEAVVNAYIEGLREAQNNGLDISTIVSVASIFVSRLDTVVDKQLTDIGTERALSLRGKTGITNCRLAYDIFVQTYKQGGKFDELAALGGHPQRLLWASTSVKNPAYPDTLYVVELAGPHTVNTLPQRTLKAVADHGDIKGDTLTGKSMEAAAIWQAIKDEGVDINAVVQMLEKQGVAAFIESWKNLVASVESRMKDM</sequence>
<dbReference type="EC" id="2.2.1.2" evidence="5 12"/>
<comment type="similarity">
    <text evidence="4 12">Belongs to the transaldolase family. Type 2 subfamily.</text>
</comment>
<feature type="active site" description="Schiff-base intermediate with substrate" evidence="12">
    <location>
        <position position="142"/>
    </location>
</feature>
<evidence type="ECO:0000313" key="14">
    <source>
        <dbReference type="Proteomes" id="UP000248606"/>
    </source>
</evidence>
<dbReference type="RefSeq" id="WP_303678600.1">
    <property type="nucleotide sequence ID" value="NZ_JBHWSZ010000053.1"/>
</dbReference>
<comment type="subcellular location">
    <subcellularLocation>
        <location evidence="2 12">Cytoplasm</location>
    </subcellularLocation>
</comment>
<evidence type="ECO:0000256" key="7">
    <source>
        <dbReference type="ARBA" id="ARBA00022490"/>
    </source>
</evidence>
<dbReference type="Proteomes" id="UP000248606">
    <property type="component" value="Unassembled WGS sequence"/>
</dbReference>
<keyword evidence="10 12" id="KW-0704">Schiff base</keyword>
<proteinExistence type="inferred from homology"/>
<evidence type="ECO:0000313" key="13">
    <source>
        <dbReference type="EMBL" id="PZP89947.1"/>
    </source>
</evidence>
<reference evidence="13 14" key="1">
    <citation type="submission" date="2017-08" db="EMBL/GenBank/DDBJ databases">
        <title>Infants hospitalized years apart are colonized by the same room-sourced microbial strains.</title>
        <authorList>
            <person name="Brooks B."/>
            <person name="Olm M.R."/>
            <person name="Firek B.A."/>
            <person name="Baker R."/>
            <person name="Thomas B.C."/>
            <person name="Morowitz M.J."/>
            <person name="Banfield J.F."/>
        </authorList>
    </citation>
    <scope>NUCLEOTIDE SEQUENCE [LARGE SCALE GENOMIC DNA]</scope>
    <source>
        <strain evidence="13">S2_006_000_R1_57</strain>
    </source>
</reference>
<evidence type="ECO:0000256" key="12">
    <source>
        <dbReference type="HAMAP-Rule" id="MF_00493"/>
    </source>
</evidence>
<dbReference type="SUPFAM" id="SSF51569">
    <property type="entry name" value="Aldolase"/>
    <property type="match status" value="1"/>
</dbReference>
<evidence type="ECO:0000256" key="6">
    <source>
        <dbReference type="ARBA" id="ARBA00018292"/>
    </source>
</evidence>
<dbReference type="InterPro" id="IPR001585">
    <property type="entry name" value="TAL/FSA"/>
</dbReference>
<evidence type="ECO:0000256" key="2">
    <source>
        <dbReference type="ARBA" id="ARBA00004496"/>
    </source>
</evidence>
<evidence type="ECO:0000256" key="4">
    <source>
        <dbReference type="ARBA" id="ARBA00008426"/>
    </source>
</evidence>
<comment type="caution">
    <text evidence="13">The sequence shown here is derived from an EMBL/GenBank/DDBJ whole genome shotgun (WGS) entry which is preliminary data.</text>
</comment>
<dbReference type="Pfam" id="PF00923">
    <property type="entry name" value="TAL_FSA"/>
    <property type="match status" value="1"/>
</dbReference>
<evidence type="ECO:0000256" key="3">
    <source>
        <dbReference type="ARBA" id="ARBA00004857"/>
    </source>
</evidence>
<comment type="pathway">
    <text evidence="3 12">Carbohydrate degradation; pentose phosphate pathway; D-glyceraldehyde 3-phosphate and beta-D-fructose 6-phosphate from D-ribose 5-phosphate and D-xylulose 5-phosphate (non-oxidative stage): step 2/3.</text>
</comment>
<evidence type="ECO:0000256" key="10">
    <source>
        <dbReference type="ARBA" id="ARBA00023270"/>
    </source>
</evidence>
<dbReference type="InterPro" id="IPR013785">
    <property type="entry name" value="Aldolase_TIM"/>
</dbReference>
<dbReference type="Gene3D" id="3.20.20.70">
    <property type="entry name" value="Aldolase class I"/>
    <property type="match status" value="1"/>
</dbReference>
<accession>A0A2W5IG42</accession>
<evidence type="ECO:0000256" key="1">
    <source>
        <dbReference type="ARBA" id="ARBA00003518"/>
    </source>
</evidence>
<protein>
    <recommendedName>
        <fullName evidence="6 12">Transaldolase</fullName>
        <ecNumber evidence="5 12">2.2.1.2</ecNumber>
    </recommendedName>
</protein>
<dbReference type="PROSITE" id="PS00958">
    <property type="entry name" value="TRANSALDOLASE_2"/>
    <property type="match status" value="1"/>
</dbReference>
<name>A0A2W5IG42_9ACTN</name>
<dbReference type="NCBIfam" id="NF002881">
    <property type="entry name" value="PRK03343.1"/>
    <property type="match status" value="1"/>
</dbReference>
<organism evidence="13 14">
    <name type="scientific">Lawsonella clevelandensis</name>
    <dbReference type="NCBI Taxonomy" id="1528099"/>
    <lineage>
        <taxon>Bacteria</taxon>
        <taxon>Bacillati</taxon>
        <taxon>Actinomycetota</taxon>
        <taxon>Actinomycetes</taxon>
        <taxon>Mycobacteriales</taxon>
        <taxon>Lawsonellaceae</taxon>
        <taxon>Lawsonella</taxon>
    </lineage>
</organism>
<dbReference type="InterPro" id="IPR018225">
    <property type="entry name" value="Transaldolase_AS"/>
</dbReference>
<dbReference type="EMBL" id="QFOZ01000001">
    <property type="protein sequence ID" value="PZP89947.1"/>
    <property type="molecule type" value="Genomic_DNA"/>
</dbReference>
<dbReference type="HAMAP" id="MF_00493">
    <property type="entry name" value="Transaldolase_2"/>
    <property type="match status" value="1"/>
</dbReference>
<evidence type="ECO:0000256" key="9">
    <source>
        <dbReference type="ARBA" id="ARBA00023126"/>
    </source>
</evidence>
<dbReference type="NCBIfam" id="TIGR00876">
    <property type="entry name" value="tal_mycobact"/>
    <property type="match status" value="1"/>
</dbReference>
<dbReference type="PANTHER" id="PTHR10683:SF31">
    <property type="entry name" value="TRANSALDOLASE"/>
    <property type="match status" value="1"/>
</dbReference>
<dbReference type="GO" id="GO:0005737">
    <property type="term" value="C:cytoplasm"/>
    <property type="evidence" value="ECO:0007669"/>
    <property type="project" value="UniProtKB-SubCell"/>
</dbReference>
<dbReference type="AlphaFoldDB" id="A0A2W5IG42"/>
<gene>
    <name evidence="12 13" type="primary">tal</name>
    <name evidence="13" type="ORF">DI579_01990</name>
</gene>
<dbReference type="InterPro" id="IPR004732">
    <property type="entry name" value="Transaldolase_2"/>
</dbReference>